<keyword evidence="4" id="KW-1185">Reference proteome</keyword>
<feature type="coiled-coil region" evidence="1">
    <location>
        <begin position="96"/>
        <end position="151"/>
    </location>
</feature>
<proteinExistence type="predicted"/>
<keyword evidence="1" id="KW-0175">Coiled coil</keyword>
<sequence>MPTSFERSEEGREAPEYYDGASDPQEKLKGPTIKAQTNVNPIMEAYTMAPWARRNELSRTVPSSATSRPTEGPAHIASSSSVQALMHQLFACHNMIRQQQQRIYEVEEELRESRKREEAGQEVFLQLFSENQKLCAKSRDLETERRRLERVAKDGDTVDEKKEIGEINPFAVGLTQKRFRDKDLSRWNLNKADQSKITALRYKHEYYKGWFDAMVSVHDEGTFKELIKANVDIHERPTVLDYMYNARKPKGPFNAGLNVGLLFGWSALCNLHNLPEHDVRLDGRRWELKDLLSRVGLSGMYEKQEFYKFWDGLATATEKIEKLFALKLESGVWNHREDPAQIRHMRPTIVSNGIRKQQEQARAARREDDDPGMKWVEAWHKQKREDVKYESEDNEEKEER</sequence>
<evidence type="ECO:0000256" key="2">
    <source>
        <dbReference type="SAM" id="MobiDB-lite"/>
    </source>
</evidence>
<evidence type="ECO:0000313" key="4">
    <source>
        <dbReference type="Proteomes" id="UP000801428"/>
    </source>
</evidence>
<protein>
    <submittedName>
        <fullName evidence="3">Uncharacterized protein</fullName>
    </submittedName>
</protein>
<name>A0A9P4TPN6_CURKU</name>
<reference evidence="3" key="1">
    <citation type="submission" date="2019-04" db="EMBL/GenBank/DDBJ databases">
        <title>Sequencing of skin fungus with MAO and IRED activity.</title>
        <authorList>
            <person name="Marsaioli A.J."/>
            <person name="Bonatto J.M.C."/>
            <person name="Reis Junior O."/>
        </authorList>
    </citation>
    <scope>NUCLEOTIDE SEQUENCE</scope>
    <source>
        <strain evidence="3">30M1</strain>
    </source>
</reference>
<comment type="caution">
    <text evidence="3">The sequence shown here is derived from an EMBL/GenBank/DDBJ whole genome shotgun (WGS) entry which is preliminary data.</text>
</comment>
<organism evidence="3 4">
    <name type="scientific">Curvularia kusanoi</name>
    <name type="common">Cochliobolus kusanoi</name>
    <dbReference type="NCBI Taxonomy" id="90978"/>
    <lineage>
        <taxon>Eukaryota</taxon>
        <taxon>Fungi</taxon>
        <taxon>Dikarya</taxon>
        <taxon>Ascomycota</taxon>
        <taxon>Pezizomycotina</taxon>
        <taxon>Dothideomycetes</taxon>
        <taxon>Pleosporomycetidae</taxon>
        <taxon>Pleosporales</taxon>
        <taxon>Pleosporineae</taxon>
        <taxon>Pleosporaceae</taxon>
        <taxon>Curvularia</taxon>
    </lineage>
</organism>
<dbReference type="Proteomes" id="UP000801428">
    <property type="component" value="Unassembled WGS sequence"/>
</dbReference>
<gene>
    <name evidence="3" type="ORF">E8E13_006899</name>
</gene>
<dbReference type="EMBL" id="SWKU01000001">
    <property type="protein sequence ID" value="KAF3010733.1"/>
    <property type="molecule type" value="Genomic_DNA"/>
</dbReference>
<feature type="compositionally biased region" description="Basic and acidic residues" evidence="2">
    <location>
        <begin position="1"/>
        <end position="15"/>
    </location>
</feature>
<evidence type="ECO:0000256" key="1">
    <source>
        <dbReference type="SAM" id="Coils"/>
    </source>
</evidence>
<feature type="region of interest" description="Disordered" evidence="2">
    <location>
        <begin position="1"/>
        <end position="36"/>
    </location>
</feature>
<dbReference type="AlphaFoldDB" id="A0A9P4TPN6"/>
<feature type="region of interest" description="Disordered" evidence="2">
    <location>
        <begin position="57"/>
        <end position="79"/>
    </location>
</feature>
<dbReference type="OrthoDB" id="3800276at2759"/>
<evidence type="ECO:0000313" key="3">
    <source>
        <dbReference type="EMBL" id="KAF3010733.1"/>
    </source>
</evidence>
<feature type="compositionally biased region" description="Polar residues" evidence="2">
    <location>
        <begin position="58"/>
        <end position="69"/>
    </location>
</feature>
<accession>A0A9P4TPN6</accession>